<dbReference type="EMBL" id="CMVM020000122">
    <property type="status" value="NOT_ANNOTATED_CDS"/>
    <property type="molecule type" value="Genomic_DNA"/>
</dbReference>
<evidence type="ECO:0000313" key="3">
    <source>
        <dbReference type="Proteomes" id="UP000024404"/>
    </source>
</evidence>
<dbReference type="AlphaFoldDB" id="A0A8R1TS85"/>
<sequence>MEHPLTRLSSIAQLITVMRILCKNIFNRKKLSKNASIAILHILSLSISNLKWLSTENINCRIVLITEIDRNEMNFWQMLRLNFRNSTEGSKEGRKEKEGKKEGNDNNTQYLIAAISKKIPGRRRKGNKLGDRRLMPKGKEKKGGKEEKMMKKKKGREREFEINRRKTKRNGSMNSFTPSFFLSSSSSAIPSPPLLFSQSTSSFFPLHLHLHHHHHHHHHHKLFCFSKQP</sequence>
<evidence type="ECO:0000256" key="1">
    <source>
        <dbReference type="SAM" id="MobiDB-lite"/>
    </source>
</evidence>
<reference evidence="2" key="2">
    <citation type="submission" date="2022-06" db="UniProtKB">
        <authorList>
            <consortium name="EnsemblMetazoa"/>
        </authorList>
    </citation>
    <scope>IDENTIFICATION</scope>
</reference>
<name>A0A8R1TS85_ONCVO</name>
<dbReference type="EnsemblMetazoa" id="OVOC3996.1">
    <property type="protein sequence ID" value="OVOC3996.1"/>
    <property type="gene ID" value="WBGene00240805"/>
</dbReference>
<protein>
    <submittedName>
        <fullName evidence="2">Uncharacterized protein</fullName>
    </submittedName>
</protein>
<proteinExistence type="predicted"/>
<accession>A0A8R1TS85</accession>
<feature type="compositionally biased region" description="Basic and acidic residues" evidence="1">
    <location>
        <begin position="89"/>
        <end position="104"/>
    </location>
</feature>
<organism evidence="2 3">
    <name type="scientific">Onchocerca volvulus</name>
    <dbReference type="NCBI Taxonomy" id="6282"/>
    <lineage>
        <taxon>Eukaryota</taxon>
        <taxon>Metazoa</taxon>
        <taxon>Ecdysozoa</taxon>
        <taxon>Nematoda</taxon>
        <taxon>Chromadorea</taxon>
        <taxon>Rhabditida</taxon>
        <taxon>Spirurina</taxon>
        <taxon>Spiruromorpha</taxon>
        <taxon>Filarioidea</taxon>
        <taxon>Onchocercidae</taxon>
        <taxon>Onchocerca</taxon>
    </lineage>
</organism>
<dbReference type="Proteomes" id="UP000024404">
    <property type="component" value="Unassembled WGS sequence"/>
</dbReference>
<reference evidence="3" key="1">
    <citation type="submission" date="2013-10" db="EMBL/GenBank/DDBJ databases">
        <title>Genome sequencing of Onchocerca volvulus.</title>
        <authorList>
            <person name="Cotton J."/>
            <person name="Tsai J."/>
            <person name="Stanley E."/>
            <person name="Tracey A."/>
            <person name="Holroyd N."/>
            <person name="Lustigman S."/>
            <person name="Berriman M."/>
        </authorList>
    </citation>
    <scope>NUCLEOTIDE SEQUENCE</scope>
</reference>
<feature type="compositionally biased region" description="Basic and acidic residues" evidence="1">
    <location>
        <begin position="128"/>
        <end position="149"/>
    </location>
</feature>
<feature type="region of interest" description="Disordered" evidence="1">
    <location>
        <begin position="87"/>
        <end position="107"/>
    </location>
</feature>
<evidence type="ECO:0000313" key="2">
    <source>
        <dbReference type="EnsemblMetazoa" id="OVOC3996.1"/>
    </source>
</evidence>
<feature type="region of interest" description="Disordered" evidence="1">
    <location>
        <begin position="121"/>
        <end position="159"/>
    </location>
</feature>
<keyword evidence="3" id="KW-1185">Reference proteome</keyword>